<evidence type="ECO:0000313" key="2">
    <source>
        <dbReference type="EMBL" id="KAL3865427.1"/>
    </source>
</evidence>
<evidence type="ECO:0000256" key="1">
    <source>
        <dbReference type="SAM" id="MobiDB-lite"/>
    </source>
</evidence>
<sequence length="298" mass="33736">MDEWISPRSTHKGRSVPSTRELYHPAVQDLSEQAARHGQNYEETILQIVSPLNGRQSVTEIFVSPSTTPSTGGKKLESADSTIAVQSPTHSLSSKTLDYIEEMHRQRVLVSAYNRNKLNSRIRRSKTTVDILNRSNTNNTSPTYNYLQPDNHSKKFDIVITNSMKLCDEEQRNSRKGSFPTWNRYGPPTSHGNLVSPGTPLPYLNGYHKQLTSKTQNYNQSYLHWLTSGFKVQSFRVRTNSNYNPASRSTSHCKQRPRNIGSLKLRSSNQPSSTVDINVVGVQKDMHENGLQETLTIM</sequence>
<proteinExistence type="predicted"/>
<dbReference type="EMBL" id="JBJQND010000009">
    <property type="protein sequence ID" value="KAL3865427.1"/>
    <property type="molecule type" value="Genomic_DNA"/>
</dbReference>
<evidence type="ECO:0000313" key="3">
    <source>
        <dbReference type="Proteomes" id="UP001634394"/>
    </source>
</evidence>
<feature type="region of interest" description="Disordered" evidence="1">
    <location>
        <begin position="1"/>
        <end position="21"/>
    </location>
</feature>
<dbReference type="AlphaFoldDB" id="A0ABD3VUZ5"/>
<dbReference type="Proteomes" id="UP001634394">
    <property type="component" value="Unassembled WGS sequence"/>
</dbReference>
<organism evidence="2 3">
    <name type="scientific">Sinanodonta woodiana</name>
    <name type="common">Chinese pond mussel</name>
    <name type="synonym">Anodonta woodiana</name>
    <dbReference type="NCBI Taxonomy" id="1069815"/>
    <lineage>
        <taxon>Eukaryota</taxon>
        <taxon>Metazoa</taxon>
        <taxon>Spiralia</taxon>
        <taxon>Lophotrochozoa</taxon>
        <taxon>Mollusca</taxon>
        <taxon>Bivalvia</taxon>
        <taxon>Autobranchia</taxon>
        <taxon>Heteroconchia</taxon>
        <taxon>Palaeoheterodonta</taxon>
        <taxon>Unionida</taxon>
        <taxon>Unionoidea</taxon>
        <taxon>Unionidae</taxon>
        <taxon>Unioninae</taxon>
        <taxon>Sinanodonta</taxon>
    </lineage>
</organism>
<comment type="caution">
    <text evidence="2">The sequence shown here is derived from an EMBL/GenBank/DDBJ whole genome shotgun (WGS) entry which is preliminary data.</text>
</comment>
<keyword evidence="3" id="KW-1185">Reference proteome</keyword>
<protein>
    <submittedName>
        <fullName evidence="2">Uncharacterized protein</fullName>
    </submittedName>
</protein>
<name>A0ABD3VUZ5_SINWO</name>
<reference evidence="2 3" key="1">
    <citation type="submission" date="2024-11" db="EMBL/GenBank/DDBJ databases">
        <title>Chromosome-level genome assembly of the freshwater bivalve Anodonta woodiana.</title>
        <authorList>
            <person name="Chen X."/>
        </authorList>
    </citation>
    <scope>NUCLEOTIDE SEQUENCE [LARGE SCALE GENOMIC DNA]</scope>
    <source>
        <strain evidence="2">MN2024</strain>
        <tissue evidence="2">Gills</tissue>
    </source>
</reference>
<gene>
    <name evidence="2" type="ORF">ACJMK2_042817</name>
</gene>
<feature type="region of interest" description="Disordered" evidence="1">
    <location>
        <begin position="169"/>
        <end position="194"/>
    </location>
</feature>
<accession>A0ABD3VUZ5</accession>